<accession>A0A2P2N7G6</accession>
<organism evidence="1">
    <name type="scientific">Rhizophora mucronata</name>
    <name type="common">Asiatic mangrove</name>
    <dbReference type="NCBI Taxonomy" id="61149"/>
    <lineage>
        <taxon>Eukaryota</taxon>
        <taxon>Viridiplantae</taxon>
        <taxon>Streptophyta</taxon>
        <taxon>Embryophyta</taxon>
        <taxon>Tracheophyta</taxon>
        <taxon>Spermatophyta</taxon>
        <taxon>Magnoliopsida</taxon>
        <taxon>eudicotyledons</taxon>
        <taxon>Gunneridae</taxon>
        <taxon>Pentapetalae</taxon>
        <taxon>rosids</taxon>
        <taxon>fabids</taxon>
        <taxon>Malpighiales</taxon>
        <taxon>Rhizophoraceae</taxon>
        <taxon>Rhizophora</taxon>
    </lineage>
</organism>
<dbReference type="GO" id="GO:1990904">
    <property type="term" value="C:ribonucleoprotein complex"/>
    <property type="evidence" value="ECO:0007669"/>
    <property type="project" value="UniProtKB-KW"/>
</dbReference>
<protein>
    <submittedName>
        <fullName evidence="1">Heterogeneous nuclear ribonucleoprotein 1</fullName>
    </submittedName>
</protein>
<proteinExistence type="predicted"/>
<keyword evidence="1" id="KW-0687">Ribonucleoprotein</keyword>
<reference evidence="1" key="1">
    <citation type="submission" date="2018-02" db="EMBL/GenBank/DDBJ databases">
        <title>Rhizophora mucronata_Transcriptome.</title>
        <authorList>
            <person name="Meera S.P."/>
            <person name="Sreeshan A."/>
            <person name="Augustine A."/>
        </authorList>
    </citation>
    <scope>NUCLEOTIDE SEQUENCE</scope>
    <source>
        <tissue evidence="1">Leaf</tissue>
    </source>
</reference>
<sequence length="62" mass="6909">MNSLPLSDCIFSLFPSFLPQIGEVFSSINTKPRISQMQITLQVNSIQKEQSFTQNQMVASTG</sequence>
<dbReference type="AlphaFoldDB" id="A0A2P2N7G6"/>
<name>A0A2P2N7G6_RHIMU</name>
<dbReference type="EMBL" id="GGEC01057862">
    <property type="protein sequence ID" value="MBX38346.1"/>
    <property type="molecule type" value="Transcribed_RNA"/>
</dbReference>
<evidence type="ECO:0000313" key="1">
    <source>
        <dbReference type="EMBL" id="MBX38346.1"/>
    </source>
</evidence>